<keyword evidence="3" id="KW-0539">Nucleus</keyword>
<sequence>MVKKRVRDPEVLADAPPVQVEGEDSGSDEDVDMVNVEFEWFNFKPDVDFHGLKSLLRQLLDVDAQLFDLSALADLILSQATLGSTVKVDGEDTDAYAFLTILNLHEHREKKAVRDLAQYIADKAKSNQSLLALSSILASPASQVGLVLAERMINVPAEVAPPMYAMLIDEIEAAVEDKEPYEFTHYLVLSKTYNEIESALDREEAPRPTKKSKAGGKGGKMGRETFYFHPEDEVLQRHAVAAGSFEYTKDEGEGMADSKRAFQEMGIKAQGSMILIETSKFEGAVKAIGEYLSPPQ</sequence>
<comment type="caution">
    <text evidence="5">The sequence shown here is derived from an EMBL/GenBank/DDBJ whole genome shotgun (WGS) entry which is preliminary data.</text>
</comment>
<accession>A0A8H8UJV1</accession>
<dbReference type="InterPro" id="IPR025602">
    <property type="entry name" value="BCP1_family"/>
</dbReference>
<feature type="region of interest" description="Disordered" evidence="4">
    <location>
        <begin position="200"/>
        <end position="222"/>
    </location>
</feature>
<protein>
    <recommendedName>
        <fullName evidence="3">Protein BCP1</fullName>
    </recommendedName>
</protein>
<keyword evidence="6" id="KW-1185">Reference proteome</keyword>
<comment type="similarity">
    <text evidence="2 3">Belongs to the BCP1 family.</text>
</comment>
<evidence type="ECO:0000256" key="4">
    <source>
        <dbReference type="SAM" id="MobiDB-lite"/>
    </source>
</evidence>
<dbReference type="EMBL" id="QGMI01000081">
    <property type="protein sequence ID" value="TVY47655.1"/>
    <property type="molecule type" value="Genomic_DNA"/>
</dbReference>
<evidence type="ECO:0000313" key="5">
    <source>
        <dbReference type="EMBL" id="TVY47655.1"/>
    </source>
</evidence>
<feature type="region of interest" description="Disordered" evidence="4">
    <location>
        <begin position="1"/>
        <end position="28"/>
    </location>
</feature>
<dbReference type="AlphaFoldDB" id="A0A8H8UJV1"/>
<evidence type="ECO:0000256" key="1">
    <source>
        <dbReference type="ARBA" id="ARBA00002688"/>
    </source>
</evidence>
<evidence type="ECO:0000256" key="2">
    <source>
        <dbReference type="ARBA" id="ARBA00006781"/>
    </source>
</evidence>
<proteinExistence type="inferred from homology"/>
<dbReference type="OrthoDB" id="27543at2759"/>
<dbReference type="Pfam" id="PF13862">
    <property type="entry name" value="BCCIP"/>
    <property type="match status" value="1"/>
</dbReference>
<name>A0A8H8UJV1_9HELO</name>
<keyword evidence="3" id="KW-0813">Transport</keyword>
<evidence type="ECO:0000313" key="6">
    <source>
        <dbReference type="Proteomes" id="UP000443090"/>
    </source>
</evidence>
<organism evidence="5 6">
    <name type="scientific">Lachnellula occidentalis</name>
    <dbReference type="NCBI Taxonomy" id="215460"/>
    <lineage>
        <taxon>Eukaryota</taxon>
        <taxon>Fungi</taxon>
        <taxon>Dikarya</taxon>
        <taxon>Ascomycota</taxon>
        <taxon>Pezizomycotina</taxon>
        <taxon>Leotiomycetes</taxon>
        <taxon>Helotiales</taxon>
        <taxon>Lachnaceae</taxon>
        <taxon>Lachnellula</taxon>
    </lineage>
</organism>
<dbReference type="GO" id="GO:0005634">
    <property type="term" value="C:nucleus"/>
    <property type="evidence" value="ECO:0007669"/>
    <property type="project" value="UniProtKB-SubCell"/>
</dbReference>
<reference evidence="5 6" key="1">
    <citation type="submission" date="2018-05" db="EMBL/GenBank/DDBJ databases">
        <title>Genome sequencing and assembly of the regulated plant pathogen Lachnellula willkommii and related sister species for the development of diagnostic species identification markers.</title>
        <authorList>
            <person name="Giroux E."/>
            <person name="Bilodeau G."/>
        </authorList>
    </citation>
    <scope>NUCLEOTIDE SEQUENCE [LARGE SCALE GENOMIC DNA]</scope>
    <source>
        <strain evidence="5 6">CBS 160.35</strain>
    </source>
</reference>
<comment type="function">
    <text evidence="1 3">Involved in nuclear export, actin cytoskeleton organization and vesicular transport.</text>
</comment>
<evidence type="ECO:0000256" key="3">
    <source>
        <dbReference type="PIRNR" id="PIRNR028983"/>
    </source>
</evidence>
<dbReference type="Proteomes" id="UP000443090">
    <property type="component" value="Unassembled WGS sequence"/>
</dbReference>
<gene>
    <name evidence="5" type="primary">BCP1</name>
    <name evidence="5" type="ORF">LOCC1_G001787</name>
</gene>
<dbReference type="PANTHER" id="PTHR13261">
    <property type="entry name" value="BRCA2 AND CDKN1A INTERACTING PROTEIN"/>
    <property type="match status" value="1"/>
</dbReference>
<dbReference type="PIRSF" id="PIRSF028983">
    <property type="entry name" value="BCP1"/>
    <property type="match status" value="1"/>
</dbReference>
<dbReference type="PANTHER" id="PTHR13261:SF0">
    <property type="entry name" value="BRCA2 AND CDKN1A-INTERACTING PROTEIN"/>
    <property type="match status" value="1"/>
</dbReference>
<keyword evidence="3" id="KW-0653">Protein transport</keyword>
<comment type="subcellular location">
    <subcellularLocation>
        <location evidence="3">Nucleus</location>
    </subcellularLocation>
</comment>
<dbReference type="GO" id="GO:0015031">
    <property type="term" value="P:protein transport"/>
    <property type="evidence" value="ECO:0007669"/>
    <property type="project" value="UniProtKB-KW"/>
</dbReference>